<comment type="caution">
    <text evidence="1">The sequence shown here is derived from an EMBL/GenBank/DDBJ whole genome shotgun (WGS) entry which is preliminary data.</text>
</comment>
<proteinExistence type="predicted"/>
<dbReference type="AlphaFoldDB" id="A0A843U0X5"/>
<name>A0A843U0X5_COLES</name>
<dbReference type="EMBL" id="NMUH01000275">
    <property type="protein sequence ID" value="MQL75996.1"/>
    <property type="molecule type" value="Genomic_DNA"/>
</dbReference>
<gene>
    <name evidence="1" type="ORF">Taro_008378</name>
</gene>
<evidence type="ECO:0000313" key="2">
    <source>
        <dbReference type="Proteomes" id="UP000652761"/>
    </source>
</evidence>
<protein>
    <submittedName>
        <fullName evidence="1">Uncharacterized protein</fullName>
    </submittedName>
</protein>
<dbReference type="Proteomes" id="UP000652761">
    <property type="component" value="Unassembled WGS sequence"/>
</dbReference>
<keyword evidence="2" id="KW-1185">Reference proteome</keyword>
<reference evidence="1" key="1">
    <citation type="submission" date="2017-07" db="EMBL/GenBank/DDBJ databases">
        <title>Taro Niue Genome Assembly and Annotation.</title>
        <authorList>
            <person name="Atibalentja N."/>
            <person name="Keating K."/>
            <person name="Fields C.J."/>
        </authorList>
    </citation>
    <scope>NUCLEOTIDE SEQUENCE</scope>
    <source>
        <strain evidence="1">Niue_2</strain>
        <tissue evidence="1">Leaf</tissue>
    </source>
</reference>
<evidence type="ECO:0000313" key="1">
    <source>
        <dbReference type="EMBL" id="MQL75996.1"/>
    </source>
</evidence>
<feature type="non-terminal residue" evidence="1">
    <location>
        <position position="1"/>
    </location>
</feature>
<organism evidence="1 2">
    <name type="scientific">Colocasia esculenta</name>
    <name type="common">Wild taro</name>
    <name type="synonym">Arum esculentum</name>
    <dbReference type="NCBI Taxonomy" id="4460"/>
    <lineage>
        <taxon>Eukaryota</taxon>
        <taxon>Viridiplantae</taxon>
        <taxon>Streptophyta</taxon>
        <taxon>Embryophyta</taxon>
        <taxon>Tracheophyta</taxon>
        <taxon>Spermatophyta</taxon>
        <taxon>Magnoliopsida</taxon>
        <taxon>Liliopsida</taxon>
        <taxon>Araceae</taxon>
        <taxon>Aroideae</taxon>
        <taxon>Colocasieae</taxon>
        <taxon>Colocasia</taxon>
    </lineage>
</organism>
<sequence>ISHLNAQPNPGIQFGFCQFAHVTFTHPVVSERTARRSDPYLGFWTLELIVLILYLSNTDLRGWL</sequence>
<accession>A0A843U0X5</accession>